<dbReference type="PANTHER" id="PTHR10291:SF0">
    <property type="entry name" value="DEHYDRODOLICHYL DIPHOSPHATE SYNTHASE 2"/>
    <property type="match status" value="1"/>
</dbReference>
<evidence type="ECO:0000256" key="4">
    <source>
        <dbReference type="ARBA" id="ARBA00005432"/>
    </source>
</evidence>
<dbReference type="PANTHER" id="PTHR10291">
    <property type="entry name" value="DEHYDRODOLICHYL DIPHOSPHATE SYNTHASE FAMILY MEMBER"/>
    <property type="match status" value="1"/>
</dbReference>
<evidence type="ECO:0000256" key="3">
    <source>
        <dbReference type="ARBA" id="ARBA00004922"/>
    </source>
</evidence>
<dbReference type="InterPro" id="IPR001441">
    <property type="entry name" value="UPP_synth-like"/>
</dbReference>
<dbReference type="HAMAP" id="MF_01139">
    <property type="entry name" value="ISPT"/>
    <property type="match status" value="1"/>
</dbReference>
<evidence type="ECO:0000256" key="5">
    <source>
        <dbReference type="ARBA" id="ARBA00022679"/>
    </source>
</evidence>
<dbReference type="GO" id="GO:0009668">
    <property type="term" value="P:plastid membrane organization"/>
    <property type="evidence" value="ECO:0007669"/>
    <property type="project" value="EnsemblPlants"/>
</dbReference>
<dbReference type="SUPFAM" id="SSF64005">
    <property type="entry name" value="Undecaprenyl diphosphate synthase"/>
    <property type="match status" value="1"/>
</dbReference>
<dbReference type="EC" id="2.5.1.-" evidence="6"/>
<evidence type="ECO:0000256" key="2">
    <source>
        <dbReference type="ARBA" id="ARBA00002674"/>
    </source>
</evidence>
<dbReference type="EnsemblPlants" id="MELO3C025855.2.1">
    <property type="protein sequence ID" value="MELO3C025855.2.1"/>
    <property type="gene ID" value="MELO3C025855.2"/>
</dbReference>
<name>A0A9I9DXR4_CUCME</name>
<dbReference type="GO" id="GO:0009409">
    <property type="term" value="P:response to cold"/>
    <property type="evidence" value="ECO:0007669"/>
    <property type="project" value="TreeGrafter"/>
</dbReference>
<evidence type="ECO:0000256" key="6">
    <source>
        <dbReference type="RuleBase" id="RU363018"/>
    </source>
</evidence>
<comment type="function">
    <text evidence="2">Catalyzes cis-prenyl chain elongation to produce the polyprenyl backbone of dolichol, a glycosyl carrier-lipid required for the biosynthesis of several classes of glycoprotein.</text>
</comment>
<dbReference type="InterPro" id="IPR018520">
    <property type="entry name" value="UPP_synth-like_CS"/>
</dbReference>
<keyword evidence="5 6" id="KW-0808">Transferase</keyword>
<dbReference type="GO" id="GO:0045547">
    <property type="term" value="F:ditrans,polycis-polyprenyl diphosphate synthase [(2E,6E)-farnesyl diphosphate specific] activity"/>
    <property type="evidence" value="ECO:0007669"/>
    <property type="project" value="TreeGrafter"/>
</dbReference>
<evidence type="ECO:0000256" key="1">
    <source>
        <dbReference type="ARBA" id="ARBA00001946"/>
    </source>
</evidence>
<dbReference type="NCBIfam" id="TIGR00055">
    <property type="entry name" value="uppS"/>
    <property type="match status" value="1"/>
</dbReference>
<dbReference type="Gene3D" id="3.40.1180.10">
    <property type="entry name" value="Decaprenyl diphosphate synthase-like"/>
    <property type="match status" value="1"/>
</dbReference>
<dbReference type="Pfam" id="PF01255">
    <property type="entry name" value="Prenyltransf"/>
    <property type="match status" value="1"/>
</dbReference>
<comment type="similarity">
    <text evidence="4 6">Belongs to the UPP synthase family.</text>
</comment>
<evidence type="ECO:0000313" key="7">
    <source>
        <dbReference type="EnsemblPlants" id="MELO3C025855.2.1"/>
    </source>
</evidence>
<protein>
    <recommendedName>
        <fullName evidence="6">Alkyl transferase</fullName>
        <ecNumber evidence="6">2.5.1.-</ecNumber>
    </recommendedName>
</protein>
<dbReference type="FunFam" id="3.40.1180.10:FF:000001">
    <property type="entry name" value="(2E,6E)-farnesyl-diphosphate-specific ditrans,polycis-undecaprenyl-diphosphate synthase"/>
    <property type="match status" value="1"/>
</dbReference>
<proteinExistence type="inferred from homology"/>
<comment type="pathway">
    <text evidence="3">Protein modification; protein glycosylation.</text>
</comment>
<dbReference type="CDD" id="cd00475">
    <property type="entry name" value="Cis_IPPS"/>
    <property type="match status" value="1"/>
</dbReference>
<comment type="cofactor">
    <cofactor evidence="1">
        <name>Mg(2+)</name>
        <dbReference type="ChEBI" id="CHEBI:18420"/>
    </cofactor>
</comment>
<dbReference type="Gramene" id="MELO3C025855.2.1">
    <property type="protein sequence ID" value="MELO3C025855.2.1"/>
    <property type="gene ID" value="MELO3C025855.2"/>
</dbReference>
<dbReference type="GO" id="GO:0016094">
    <property type="term" value="P:polyprenol biosynthetic process"/>
    <property type="evidence" value="ECO:0007669"/>
    <property type="project" value="TreeGrafter"/>
</dbReference>
<accession>A0A9I9DXR4</accession>
<sequence>MFSLQFPIPIENLPVTPPPKFLLSGCALPKPYVFKRRRFSNLRLRAADVAAPVAEEAALPAGLQKEFLPRHVAVIMDGNVRWARRMNLPDSNGHDAGVRSLREMVDLCLEWDIPVLSVFAFSYDNWLRSKTTIEMEVAKAVVNREVDFLMFLFERVLKSEMEKSSRKGIRLSVIGDLSLLPKSLQTLINEAVERTKSNTKLQLIVAASYSGRYDVVQACRTLARKVKDNEIQVEDINDDLIEQELETKCTHIPHPDLLIRTSGELRISNFLLWQSAYTEFFFSETLWPDFRKDDFVEALLSYQTRQRRYGGRQS</sequence>
<dbReference type="PROSITE" id="PS01066">
    <property type="entry name" value="UPP_SYNTHASE"/>
    <property type="match status" value="1"/>
</dbReference>
<dbReference type="GO" id="GO:0009570">
    <property type="term" value="C:chloroplast stroma"/>
    <property type="evidence" value="ECO:0007669"/>
    <property type="project" value="EnsemblPlants"/>
</dbReference>
<reference evidence="7" key="1">
    <citation type="submission" date="2023-03" db="UniProtKB">
        <authorList>
            <consortium name="EnsemblPlants"/>
        </authorList>
    </citation>
    <scope>IDENTIFICATION</scope>
</reference>
<dbReference type="AlphaFoldDB" id="A0A9I9DXR4"/>
<dbReference type="InterPro" id="IPR036424">
    <property type="entry name" value="UPP_synth-like_sf"/>
</dbReference>
<organism evidence="7">
    <name type="scientific">Cucumis melo</name>
    <name type="common">Muskmelon</name>
    <dbReference type="NCBI Taxonomy" id="3656"/>
    <lineage>
        <taxon>Eukaryota</taxon>
        <taxon>Viridiplantae</taxon>
        <taxon>Streptophyta</taxon>
        <taxon>Embryophyta</taxon>
        <taxon>Tracheophyta</taxon>
        <taxon>Spermatophyta</taxon>
        <taxon>Magnoliopsida</taxon>
        <taxon>eudicotyledons</taxon>
        <taxon>Gunneridae</taxon>
        <taxon>Pentapetalae</taxon>
        <taxon>rosids</taxon>
        <taxon>fabids</taxon>
        <taxon>Cucurbitales</taxon>
        <taxon>Cucurbitaceae</taxon>
        <taxon>Benincaseae</taxon>
        <taxon>Cucumis</taxon>
    </lineage>
</organism>